<evidence type="ECO:0000313" key="5">
    <source>
        <dbReference type="Proteomes" id="UP001162885"/>
    </source>
</evidence>
<name>A0AAX2ZZ35_9MYCO</name>
<proteinExistence type="predicted"/>
<protein>
    <submittedName>
        <fullName evidence="3">Dynamin-like GTPase family protein</fullName>
    </submittedName>
    <submittedName>
        <fullName evidence="2">Isoniazid-inducible protein iniC</fullName>
    </submittedName>
</protein>
<reference evidence="3 5" key="3">
    <citation type="journal article" date="2022" name="BMC Genomics">
        <title>Comparative genome analysis of mycobacteria focusing on tRNA and non-coding RNA.</title>
        <authorList>
            <person name="Behra P.R.K."/>
            <person name="Pettersson B.M.F."/>
            <person name="Ramesh M."/>
            <person name="Das S."/>
            <person name="Dasgupta S."/>
            <person name="Kirsebom L.A."/>
        </authorList>
    </citation>
    <scope>NUCLEOTIDE SEQUENCE [LARGE SCALE GENOMIC DNA]</scope>
    <source>
        <strain evidence="3 5">DSM 44677</strain>
    </source>
</reference>
<feature type="domain" description="Dynamin N-terminal" evidence="1">
    <location>
        <begin position="47"/>
        <end position="152"/>
    </location>
</feature>
<dbReference type="Proteomes" id="UP001162885">
    <property type="component" value="Chromosome"/>
</dbReference>
<dbReference type="Pfam" id="PF00350">
    <property type="entry name" value="Dynamin_N"/>
    <property type="match status" value="1"/>
</dbReference>
<dbReference type="EMBL" id="AP022579">
    <property type="protein sequence ID" value="BBX90167.1"/>
    <property type="molecule type" value="Genomic_DNA"/>
</dbReference>
<evidence type="ECO:0000313" key="2">
    <source>
        <dbReference type="EMBL" id="BBX90167.1"/>
    </source>
</evidence>
<accession>A0AAX2ZZ35</accession>
<dbReference type="PANTHER" id="PTHR43681">
    <property type="entry name" value="TRANSMEMBRANE GTPASE FZO"/>
    <property type="match status" value="1"/>
</dbReference>
<evidence type="ECO:0000313" key="4">
    <source>
        <dbReference type="Proteomes" id="UP000466683"/>
    </source>
</evidence>
<dbReference type="InterPro" id="IPR045063">
    <property type="entry name" value="Dynamin_N"/>
</dbReference>
<dbReference type="AlphaFoldDB" id="A0AAX2ZZ35"/>
<dbReference type="SUPFAM" id="SSF52540">
    <property type="entry name" value="P-loop containing nucleoside triphosphate hydrolases"/>
    <property type="match status" value="1"/>
</dbReference>
<reference evidence="2" key="2">
    <citation type="submission" date="2020-02" db="EMBL/GenBank/DDBJ databases">
        <authorList>
            <person name="Matsumoto Y."/>
            <person name="Motooka D."/>
            <person name="Nakamura S."/>
        </authorList>
    </citation>
    <scope>NUCLEOTIDE SEQUENCE</scope>
    <source>
        <strain evidence="2">JCM 15653</strain>
    </source>
</reference>
<reference evidence="2 4" key="1">
    <citation type="journal article" date="2019" name="Emerg. Microbes Infect.">
        <title>Comprehensive subspecies identification of 175 nontuberculous mycobacteria species based on 7547 genomic profiles.</title>
        <authorList>
            <person name="Matsumoto Y."/>
            <person name="Kinjo T."/>
            <person name="Motooka D."/>
            <person name="Nabeya D."/>
            <person name="Jung N."/>
            <person name="Uechi K."/>
            <person name="Horii T."/>
            <person name="Iida T."/>
            <person name="Fujita J."/>
            <person name="Nakamura S."/>
        </authorList>
    </citation>
    <scope>NUCLEOTIDE SEQUENCE [LARGE SCALE GENOMIC DNA]</scope>
    <source>
        <strain evidence="2 4">JCM 15653</strain>
    </source>
</reference>
<dbReference type="EMBL" id="CP060016">
    <property type="protein sequence ID" value="UNC00418.1"/>
    <property type="molecule type" value="Genomic_DNA"/>
</dbReference>
<dbReference type="Proteomes" id="UP000466683">
    <property type="component" value="Chromosome"/>
</dbReference>
<dbReference type="RefSeq" id="WP_097925792.1">
    <property type="nucleotide sequence ID" value="NZ_AP022579.1"/>
</dbReference>
<gene>
    <name evidence="3" type="ORF">H5U98_02935</name>
    <name evidence="2" type="ORF">MBOE_18160</name>
</gene>
<dbReference type="InterPro" id="IPR027417">
    <property type="entry name" value="P-loop_NTPase"/>
</dbReference>
<sequence length="497" mass="53772">MSTADQVRSILGGTIKAYRGDPAYLNRPDVHNELDRIGRRLNQPIRIALAGPLKAGKSTLVNALVGEDIAPTDATEATRIVTWFRHGPTPKVTANHRGGRRSNVPIARDPHDRGLTFSFAGLNPEDVMDLDVEWPAAELVDTTIIDTPGTSSLSRDVSLRTHRLLVPEDGVPRVDAVVFLLRTLNAADIALLKQIGELVGGSSGALGVIGVASRADEIGAGRIDAMMSAKDVAKRFTEEMDKTGICQAVVPVSGLLALTARTLRQSEFVALQKLASIEPAQLTKAMLSVDRFVREDSALPVDAATRAALLDRFGMFGIRISIAVIHAGVSDSVALADELLERSGLIALRDVIDQQFAQRSELLKAHTALLSLRQFVQANPIYATPYILADIDPLLADTHAFEELRLLSLLRSRPTTLNEDEMASLRRIIGGSGTDAASRLGLQPDAPFDGPRSAFAAAQRWRRRADHPLNDPFTTRACRAAVRSAEALVAEYASRQY</sequence>
<dbReference type="PANTHER" id="PTHR43681:SF1">
    <property type="entry name" value="SARCALUMENIN"/>
    <property type="match status" value="1"/>
</dbReference>
<organism evidence="3 5">
    <name type="scientific">Mycolicibacterium boenickei</name>
    <dbReference type="NCBI Taxonomy" id="146017"/>
    <lineage>
        <taxon>Bacteria</taxon>
        <taxon>Bacillati</taxon>
        <taxon>Actinomycetota</taxon>
        <taxon>Actinomycetes</taxon>
        <taxon>Mycobacteriales</taxon>
        <taxon>Mycobacteriaceae</taxon>
        <taxon>Mycolicibacterium</taxon>
    </lineage>
</organism>
<evidence type="ECO:0000313" key="3">
    <source>
        <dbReference type="EMBL" id="UNC00418.1"/>
    </source>
</evidence>
<dbReference type="InterPro" id="IPR051943">
    <property type="entry name" value="TRAFAC_Dynamin-like_GTPase"/>
</dbReference>
<dbReference type="Gene3D" id="3.40.50.300">
    <property type="entry name" value="P-loop containing nucleotide triphosphate hydrolases"/>
    <property type="match status" value="1"/>
</dbReference>
<keyword evidence="4" id="KW-1185">Reference proteome</keyword>
<evidence type="ECO:0000259" key="1">
    <source>
        <dbReference type="Pfam" id="PF00350"/>
    </source>
</evidence>